<comment type="caution">
    <text evidence="1">The sequence shown here is derived from an EMBL/GenBank/DDBJ whole genome shotgun (WGS) entry which is preliminary data.</text>
</comment>
<keyword evidence="2" id="KW-1185">Reference proteome</keyword>
<reference evidence="1 2" key="1">
    <citation type="submission" date="2020-02" db="EMBL/GenBank/DDBJ databases">
        <title>Genome sequence of the type strain DSM 27180 of Arthrobacter silviterrae.</title>
        <authorList>
            <person name="Gao J."/>
            <person name="Sun J."/>
        </authorList>
    </citation>
    <scope>NUCLEOTIDE SEQUENCE [LARGE SCALE GENOMIC DNA]</scope>
    <source>
        <strain evidence="1 2">DSM 27180</strain>
    </source>
</reference>
<dbReference type="RefSeq" id="WP_165182811.1">
    <property type="nucleotide sequence ID" value="NZ_JAAKZI010000026.1"/>
</dbReference>
<dbReference type="Proteomes" id="UP000479226">
    <property type="component" value="Unassembled WGS sequence"/>
</dbReference>
<name>A0ABX0DK21_9MICC</name>
<sequence length="142" mass="14810">MWTTQHQGTTAAESGAVWNALAALHSGTSLGPDSDLFELHGPFAAGTRLTVTPQGQDPMESVITELEPGQVYADQTVFGGLTLTFRHRLEAVAAGGTTVTHELEITGEQADELGPELGPQISGDFPVAMGELLAAAERGVRA</sequence>
<dbReference type="InterPro" id="IPR023393">
    <property type="entry name" value="START-like_dom_sf"/>
</dbReference>
<evidence type="ECO:0000313" key="1">
    <source>
        <dbReference type="EMBL" id="NGN84587.1"/>
    </source>
</evidence>
<accession>A0ABX0DK21</accession>
<dbReference type="Gene3D" id="3.30.530.20">
    <property type="match status" value="1"/>
</dbReference>
<gene>
    <name evidence="1" type="ORF">G6N77_14135</name>
</gene>
<organism evidence="1 2">
    <name type="scientific">Arthrobacter silviterrae</name>
    <dbReference type="NCBI Taxonomy" id="2026658"/>
    <lineage>
        <taxon>Bacteria</taxon>
        <taxon>Bacillati</taxon>
        <taxon>Actinomycetota</taxon>
        <taxon>Actinomycetes</taxon>
        <taxon>Micrococcales</taxon>
        <taxon>Micrococcaceae</taxon>
        <taxon>Arthrobacter</taxon>
    </lineage>
</organism>
<dbReference type="EMBL" id="JAAKZI010000026">
    <property type="protein sequence ID" value="NGN84587.1"/>
    <property type="molecule type" value="Genomic_DNA"/>
</dbReference>
<proteinExistence type="predicted"/>
<protein>
    <submittedName>
        <fullName evidence="1">Polyketide cyclase</fullName>
    </submittedName>
</protein>
<dbReference type="SUPFAM" id="SSF55961">
    <property type="entry name" value="Bet v1-like"/>
    <property type="match status" value="1"/>
</dbReference>
<evidence type="ECO:0000313" key="2">
    <source>
        <dbReference type="Proteomes" id="UP000479226"/>
    </source>
</evidence>